<evidence type="ECO:0000256" key="1">
    <source>
        <dbReference type="ARBA" id="ARBA00022801"/>
    </source>
</evidence>
<evidence type="ECO:0000313" key="3">
    <source>
        <dbReference type="EMBL" id="ABK51819.1"/>
    </source>
</evidence>
<evidence type="ECO:0000313" key="4">
    <source>
        <dbReference type="Proteomes" id="UP000008221"/>
    </source>
</evidence>
<keyword evidence="4" id="KW-1185">Reference proteome</keyword>
<gene>
    <name evidence="3" type="ordered locus">Acel_0043</name>
</gene>
<dbReference type="EMBL" id="CP000481">
    <property type="protein sequence ID" value="ABK51819.1"/>
    <property type="molecule type" value="Genomic_DNA"/>
</dbReference>
<dbReference type="InterPro" id="IPR029058">
    <property type="entry name" value="AB_hydrolase_fold"/>
</dbReference>
<dbReference type="HOGENOM" id="CLU_923254_0_0_11"/>
<organism evidence="3 4">
    <name type="scientific">Acidothermus cellulolyticus (strain ATCC 43068 / DSM 8971 / 11B)</name>
    <dbReference type="NCBI Taxonomy" id="351607"/>
    <lineage>
        <taxon>Bacteria</taxon>
        <taxon>Bacillati</taxon>
        <taxon>Actinomycetota</taxon>
        <taxon>Actinomycetes</taxon>
        <taxon>Acidothermales</taxon>
        <taxon>Acidothermaceae</taxon>
        <taxon>Acidothermus</taxon>
    </lineage>
</organism>
<dbReference type="AlphaFoldDB" id="A0LQV9"/>
<dbReference type="PANTHER" id="PTHR43798:SF31">
    <property type="entry name" value="AB HYDROLASE SUPERFAMILY PROTEIN YCLE"/>
    <property type="match status" value="1"/>
</dbReference>
<dbReference type="SUPFAM" id="SSF53474">
    <property type="entry name" value="alpha/beta-Hydrolases"/>
    <property type="match status" value="1"/>
</dbReference>
<dbReference type="eggNOG" id="COG2267">
    <property type="taxonomic scope" value="Bacteria"/>
</dbReference>
<sequence>MTSVFEVERVQVSAELRLAVRRLRGPRRPFLLVHGLASNARLWDGVAQHLAAAGHETVAVDLRGHGESDAPAARYDTATAAADVHELCRRMNLTGNRRPIAVGQSWGGNVVLTLAARHGGAAGLVLVDGGWLHLADRFPTFDDCWAALAPPQFDGVRFDDVRRHLAEMHPDWSPEARDAVLGNFRILEDGTVRARLERDHHRSILFSLWSENPRDLYPLVDVPVFVIPAIPPNFDPATDDEQLIEAKPGLYDALNMLADVDVRWYVGADHDLHAQYPERLAADLLAFATRVDSPERDATGR</sequence>
<reference evidence="3 4" key="1">
    <citation type="journal article" date="2009" name="Genome Res.">
        <title>Complete genome of the cellulolytic thermophile Acidothermus cellulolyticus 11B provides insights into its ecophysiological and evolutionary adaptations.</title>
        <authorList>
            <person name="Barabote R.D."/>
            <person name="Xie G."/>
            <person name="Leu D.H."/>
            <person name="Normand P."/>
            <person name="Necsulea A."/>
            <person name="Daubin V."/>
            <person name="Medigue C."/>
            <person name="Adney W.S."/>
            <person name="Xu X.C."/>
            <person name="Lapidus A."/>
            <person name="Parales R.E."/>
            <person name="Detter C."/>
            <person name="Pujic P."/>
            <person name="Bruce D."/>
            <person name="Lavire C."/>
            <person name="Challacombe J.F."/>
            <person name="Brettin T.S."/>
            <person name="Berry A.M."/>
        </authorList>
    </citation>
    <scope>NUCLEOTIDE SEQUENCE [LARGE SCALE GENOMIC DNA]</scope>
    <source>
        <strain evidence="4">ATCC 43068 / DSM 8971 / 11B</strain>
    </source>
</reference>
<dbReference type="Gene3D" id="3.40.50.1820">
    <property type="entry name" value="alpha/beta hydrolase"/>
    <property type="match status" value="1"/>
</dbReference>
<dbReference type="InterPro" id="IPR000639">
    <property type="entry name" value="Epox_hydrolase-like"/>
</dbReference>
<dbReference type="RefSeq" id="WP_011718883.1">
    <property type="nucleotide sequence ID" value="NC_008578.1"/>
</dbReference>
<proteinExistence type="predicted"/>
<evidence type="ECO:0000259" key="2">
    <source>
        <dbReference type="Pfam" id="PF00561"/>
    </source>
</evidence>
<dbReference type="Proteomes" id="UP000008221">
    <property type="component" value="Chromosome"/>
</dbReference>
<dbReference type="STRING" id="351607.Acel_0043"/>
<dbReference type="OrthoDB" id="9785847at2"/>
<dbReference type="PANTHER" id="PTHR43798">
    <property type="entry name" value="MONOACYLGLYCEROL LIPASE"/>
    <property type="match status" value="1"/>
</dbReference>
<accession>A0LQV9</accession>
<dbReference type="InParanoid" id="A0LQV9"/>
<feature type="domain" description="AB hydrolase-1" evidence="2">
    <location>
        <begin position="29"/>
        <end position="165"/>
    </location>
</feature>
<dbReference type="InterPro" id="IPR050266">
    <property type="entry name" value="AB_hydrolase_sf"/>
</dbReference>
<dbReference type="GO" id="GO:0016787">
    <property type="term" value="F:hydrolase activity"/>
    <property type="evidence" value="ECO:0007669"/>
    <property type="project" value="UniProtKB-KW"/>
</dbReference>
<protein>
    <submittedName>
        <fullName evidence="3">Alpha/beta hydrolase fold protein</fullName>
    </submittedName>
</protein>
<keyword evidence="1 3" id="KW-0378">Hydrolase</keyword>
<dbReference type="PRINTS" id="PR00412">
    <property type="entry name" value="EPOXHYDRLASE"/>
</dbReference>
<dbReference type="Pfam" id="PF00561">
    <property type="entry name" value="Abhydrolase_1"/>
    <property type="match status" value="1"/>
</dbReference>
<dbReference type="InterPro" id="IPR000073">
    <property type="entry name" value="AB_hydrolase_1"/>
</dbReference>
<name>A0LQV9_ACIC1</name>
<dbReference type="KEGG" id="ace:Acel_0043"/>
<dbReference type="GO" id="GO:0016020">
    <property type="term" value="C:membrane"/>
    <property type="evidence" value="ECO:0007669"/>
    <property type="project" value="TreeGrafter"/>
</dbReference>
<dbReference type="ESTHER" id="acic1-a0lqv9">
    <property type="family name" value="6_AlphaBeta_hydrolase"/>
</dbReference>